<dbReference type="AlphaFoldDB" id="A0AAN9TX88"/>
<dbReference type="CDD" id="cd00170">
    <property type="entry name" value="SEC14"/>
    <property type="match status" value="1"/>
</dbReference>
<organism evidence="2 3">
    <name type="scientific">Parthenolecanium corni</name>
    <dbReference type="NCBI Taxonomy" id="536013"/>
    <lineage>
        <taxon>Eukaryota</taxon>
        <taxon>Metazoa</taxon>
        <taxon>Ecdysozoa</taxon>
        <taxon>Arthropoda</taxon>
        <taxon>Hexapoda</taxon>
        <taxon>Insecta</taxon>
        <taxon>Pterygota</taxon>
        <taxon>Neoptera</taxon>
        <taxon>Paraneoptera</taxon>
        <taxon>Hemiptera</taxon>
        <taxon>Sternorrhyncha</taxon>
        <taxon>Coccoidea</taxon>
        <taxon>Coccidae</taxon>
        <taxon>Parthenolecanium</taxon>
    </lineage>
</organism>
<keyword evidence="3" id="KW-1185">Reference proteome</keyword>
<dbReference type="Proteomes" id="UP001367676">
    <property type="component" value="Unassembled WGS sequence"/>
</dbReference>
<gene>
    <name evidence="2" type="ORF">V9T40_006002</name>
</gene>
<evidence type="ECO:0000259" key="1">
    <source>
        <dbReference type="PROSITE" id="PS50191"/>
    </source>
</evidence>
<sequence length="310" mass="35882">MALMGPTNQQKNKILEELNETNPNKLEENKAIIQQWLKSQPHLPKNYDERILSTFIRGCKHDLERVKRKLDYYFSYRAIMPDLFSDRDPTGEEFKLMKEYFIAFPLPELTASGCRVTFHKILSDDAGTFDIRVIVKYLLMLGEIRILEEPAFAGDLVLFDVGGAKASVISKLINPVVKRGVSCSQNAMPQRVKEIIVFNAPSYMDTGVNIVKMFVKQKIKERFNVYCDTESVYKHIPRESLPSDYGGKEKSIEALQSEWYKKLESYRSYFEEQELIITDETKRMNKPESTSNEYEALFGTRGSFHRLAID</sequence>
<dbReference type="GO" id="GO:1902936">
    <property type="term" value="F:phosphatidylinositol bisphosphate binding"/>
    <property type="evidence" value="ECO:0007669"/>
    <property type="project" value="TreeGrafter"/>
</dbReference>
<dbReference type="PRINTS" id="PR00180">
    <property type="entry name" value="CRETINALDHBP"/>
</dbReference>
<dbReference type="InterPro" id="IPR001251">
    <property type="entry name" value="CRAL-TRIO_dom"/>
</dbReference>
<dbReference type="PANTHER" id="PTHR10174">
    <property type="entry name" value="ALPHA-TOCOPHEROL TRANSFER PROTEIN-RELATED"/>
    <property type="match status" value="1"/>
</dbReference>
<dbReference type="SUPFAM" id="SSF46938">
    <property type="entry name" value="CRAL/TRIO N-terminal domain"/>
    <property type="match status" value="1"/>
</dbReference>
<dbReference type="Gene3D" id="3.40.525.10">
    <property type="entry name" value="CRAL-TRIO lipid binding domain"/>
    <property type="match status" value="1"/>
</dbReference>
<dbReference type="InterPro" id="IPR036273">
    <property type="entry name" value="CRAL/TRIO_N_dom_sf"/>
</dbReference>
<dbReference type="SMART" id="SM00516">
    <property type="entry name" value="SEC14"/>
    <property type="match status" value="1"/>
</dbReference>
<protein>
    <recommendedName>
        <fullName evidence="1">CRAL-TRIO domain-containing protein</fullName>
    </recommendedName>
</protein>
<proteinExistence type="predicted"/>
<dbReference type="Gene3D" id="1.10.8.20">
    <property type="entry name" value="N-terminal domain of phosphatidylinositol transfer protein sec14p"/>
    <property type="match status" value="1"/>
</dbReference>
<dbReference type="SUPFAM" id="SSF52087">
    <property type="entry name" value="CRAL/TRIO domain"/>
    <property type="match status" value="1"/>
</dbReference>
<evidence type="ECO:0000313" key="2">
    <source>
        <dbReference type="EMBL" id="KAK7604816.1"/>
    </source>
</evidence>
<comment type="caution">
    <text evidence="2">The sequence shown here is derived from an EMBL/GenBank/DDBJ whole genome shotgun (WGS) entry which is preliminary data.</text>
</comment>
<dbReference type="Gene3D" id="1.20.5.1200">
    <property type="entry name" value="Alpha-tocopherol transfer"/>
    <property type="match status" value="1"/>
</dbReference>
<dbReference type="Pfam" id="PF00650">
    <property type="entry name" value="CRAL_TRIO"/>
    <property type="match status" value="1"/>
</dbReference>
<evidence type="ECO:0000313" key="3">
    <source>
        <dbReference type="Proteomes" id="UP001367676"/>
    </source>
</evidence>
<feature type="domain" description="CRAL-TRIO" evidence="1">
    <location>
        <begin position="93"/>
        <end position="253"/>
    </location>
</feature>
<accession>A0AAN9TX88</accession>
<name>A0AAN9TX88_9HEMI</name>
<reference evidence="2 3" key="1">
    <citation type="submission" date="2024-03" db="EMBL/GenBank/DDBJ databases">
        <title>Adaptation during the transition from Ophiocordyceps entomopathogen to insect associate is accompanied by gene loss and intensified selection.</title>
        <authorList>
            <person name="Ward C.M."/>
            <person name="Onetto C.A."/>
            <person name="Borneman A.R."/>
        </authorList>
    </citation>
    <scope>NUCLEOTIDE SEQUENCE [LARGE SCALE GENOMIC DNA]</scope>
    <source>
        <strain evidence="2">AWRI1</strain>
        <tissue evidence="2">Single Adult Female</tissue>
    </source>
</reference>
<dbReference type="InterPro" id="IPR036865">
    <property type="entry name" value="CRAL-TRIO_dom_sf"/>
</dbReference>
<dbReference type="GO" id="GO:0016020">
    <property type="term" value="C:membrane"/>
    <property type="evidence" value="ECO:0007669"/>
    <property type="project" value="TreeGrafter"/>
</dbReference>
<dbReference type="PANTHER" id="PTHR10174:SF230">
    <property type="entry name" value="ALPHA-TOCOPHEROL TRANSFER PROTEIN-LIKE"/>
    <property type="match status" value="1"/>
</dbReference>
<dbReference type="PROSITE" id="PS50191">
    <property type="entry name" value="CRAL_TRIO"/>
    <property type="match status" value="1"/>
</dbReference>
<dbReference type="EMBL" id="JBBCAQ010000003">
    <property type="protein sequence ID" value="KAK7604816.1"/>
    <property type="molecule type" value="Genomic_DNA"/>
</dbReference>